<dbReference type="InterPro" id="IPR002591">
    <property type="entry name" value="Phosphodiest/P_Trfase"/>
</dbReference>
<dbReference type="EMBL" id="JBBLZC010000012">
    <property type="protein sequence ID" value="MEK0084144.1"/>
    <property type="molecule type" value="Genomic_DNA"/>
</dbReference>
<dbReference type="Pfam" id="PF01663">
    <property type="entry name" value="Phosphodiest"/>
    <property type="match status" value="1"/>
</dbReference>
<keyword evidence="2" id="KW-1185">Reference proteome</keyword>
<evidence type="ECO:0000313" key="2">
    <source>
        <dbReference type="Proteomes" id="UP001375743"/>
    </source>
</evidence>
<evidence type="ECO:0000313" key="1">
    <source>
        <dbReference type="EMBL" id="MEK0084144.1"/>
    </source>
</evidence>
<comment type="caution">
    <text evidence="1">The sequence shown here is derived from an EMBL/GenBank/DDBJ whole genome shotgun (WGS) entry which is preliminary data.</text>
</comment>
<accession>A0ABU8XSW4</accession>
<sequence>MPEKVVFVIVDGMRHDTALSVCGFLEGLVAGGKARRFTLRAALPSISLPLYETLHTGLPPVEHGFTSNELLAPSRSPNVFGIAREHGLKTAACAHYYFSVLYNGERYDPLRDLEYEDPARPIPIGRFHSERGKTRFNIAYPGDGDLLTQAGIVLKKHAPDYLLVHSCTVDAIGHAFGATSAEYRQQCAVIDNELAQNVPLWQALGYRVIVTADHGQTDDGWHGGPSDAETLVPWYDIGHPEPGIAPGIENQLRAAPTLLSLLGLPIPRSMREPPLPV</sequence>
<reference evidence="1 2" key="1">
    <citation type="submission" date="2024-01" db="EMBL/GenBank/DDBJ databases">
        <title>Multi-omics insights into the function and evolution of sodium benzoate biodegradation pathways in Benzoatithermus flavus gen. nov., sp. nov. from hot spring.</title>
        <authorList>
            <person name="Hu C.-J."/>
            <person name="Li W.-J."/>
        </authorList>
    </citation>
    <scope>NUCLEOTIDE SEQUENCE [LARGE SCALE GENOMIC DNA]</scope>
    <source>
        <strain evidence="1 2">SYSU G07066</strain>
    </source>
</reference>
<dbReference type="RefSeq" id="WP_418159991.1">
    <property type="nucleotide sequence ID" value="NZ_JBBLZC010000012.1"/>
</dbReference>
<proteinExistence type="predicted"/>
<dbReference type="Gene3D" id="3.40.720.10">
    <property type="entry name" value="Alkaline Phosphatase, subunit A"/>
    <property type="match status" value="1"/>
</dbReference>
<dbReference type="SUPFAM" id="SSF53649">
    <property type="entry name" value="Alkaline phosphatase-like"/>
    <property type="match status" value="1"/>
</dbReference>
<organism evidence="1 2">
    <name type="scientific">Benzoatithermus flavus</name>
    <dbReference type="NCBI Taxonomy" id="3108223"/>
    <lineage>
        <taxon>Bacteria</taxon>
        <taxon>Pseudomonadati</taxon>
        <taxon>Pseudomonadota</taxon>
        <taxon>Alphaproteobacteria</taxon>
        <taxon>Geminicoccales</taxon>
        <taxon>Geminicoccaceae</taxon>
        <taxon>Benzoatithermus</taxon>
    </lineage>
</organism>
<dbReference type="Proteomes" id="UP001375743">
    <property type="component" value="Unassembled WGS sequence"/>
</dbReference>
<name>A0ABU8XSW4_9PROT</name>
<protein>
    <submittedName>
        <fullName evidence="1">Alkaline phosphatase family protein</fullName>
    </submittedName>
</protein>
<dbReference type="InterPro" id="IPR017850">
    <property type="entry name" value="Alkaline_phosphatase_core_sf"/>
</dbReference>
<gene>
    <name evidence="1" type="ORF">U1T56_13345</name>
</gene>